<keyword evidence="5 7" id="KW-0067">ATP-binding</keyword>
<comment type="pathway">
    <text evidence="1 7 8">Cofactor biosynthesis; NAD(+) biosynthesis; NAD(+) from deamido-NAD(+) (L-Gln route): step 1/1.</text>
</comment>
<dbReference type="OrthoDB" id="9803818at2"/>
<feature type="domain" description="CN hydrolase" evidence="10">
    <location>
        <begin position="14"/>
        <end position="279"/>
    </location>
</feature>
<dbReference type="NCBIfam" id="TIGR00552">
    <property type="entry name" value="nadE"/>
    <property type="match status" value="1"/>
</dbReference>
<dbReference type="InterPro" id="IPR022310">
    <property type="entry name" value="NAD/GMP_synthase"/>
</dbReference>
<feature type="binding site" evidence="7">
    <location>
        <begin position="368"/>
        <end position="375"/>
    </location>
    <ligand>
        <name>ATP</name>
        <dbReference type="ChEBI" id="CHEBI:30616"/>
    </ligand>
</feature>
<dbReference type="EMBL" id="BIFS01000002">
    <property type="protein sequence ID" value="GCE24149.1"/>
    <property type="molecule type" value="Genomic_DNA"/>
</dbReference>
<comment type="caution">
    <text evidence="11">The sequence shown here is derived from an EMBL/GenBank/DDBJ whole genome shotgun (WGS) entry which is preliminary data.</text>
</comment>
<dbReference type="GO" id="GO:0003952">
    <property type="term" value="F:NAD+ synthase (glutamine-hydrolyzing) activity"/>
    <property type="evidence" value="ECO:0007669"/>
    <property type="project" value="UniProtKB-UniRule"/>
</dbReference>
<dbReference type="GO" id="GO:0008795">
    <property type="term" value="F:NAD+ synthase activity"/>
    <property type="evidence" value="ECO:0007669"/>
    <property type="project" value="UniProtKB-UniRule"/>
</dbReference>
<feature type="active site" description="For glutaminase activity" evidence="7">
    <location>
        <position position="123"/>
    </location>
</feature>
<comment type="similarity">
    <text evidence="9">Belongs to the NAD synthetase family.</text>
</comment>
<dbReference type="GO" id="GO:0004359">
    <property type="term" value="F:glutaminase activity"/>
    <property type="evidence" value="ECO:0007669"/>
    <property type="project" value="InterPro"/>
</dbReference>
<feature type="binding site" evidence="7">
    <location>
        <position position="478"/>
    </location>
    <ligand>
        <name>ATP</name>
        <dbReference type="ChEBI" id="CHEBI:30616"/>
    </ligand>
</feature>
<feature type="binding site" evidence="7">
    <location>
        <position position="212"/>
    </location>
    <ligand>
        <name>L-glutamine</name>
        <dbReference type="ChEBI" id="CHEBI:58359"/>
    </ligand>
</feature>
<dbReference type="InterPro" id="IPR014445">
    <property type="entry name" value="Gln-dep_NAD_synthase"/>
</dbReference>
<comment type="function">
    <text evidence="7">Catalyzes the ATP-dependent amidation of deamido-NAD to form NAD. Uses L-glutamine as a nitrogen source.</text>
</comment>
<feature type="binding site" evidence="7">
    <location>
        <position position="616"/>
    </location>
    <ligand>
        <name>deamido-NAD(+)</name>
        <dbReference type="ChEBI" id="CHEBI:58437"/>
        <note>ligand shared between two neighboring subunits</note>
    </ligand>
</feature>
<keyword evidence="12" id="KW-1185">Reference proteome</keyword>
<name>A0A402AYG8_9CHLR</name>
<dbReference type="CDD" id="cd00553">
    <property type="entry name" value="NAD_synthase"/>
    <property type="match status" value="1"/>
</dbReference>
<evidence type="ECO:0000256" key="6">
    <source>
        <dbReference type="ARBA" id="ARBA00023027"/>
    </source>
</evidence>
<keyword evidence="4 7" id="KW-0547">Nucleotide-binding</keyword>
<evidence type="ECO:0000256" key="3">
    <source>
        <dbReference type="ARBA" id="ARBA00022598"/>
    </source>
</evidence>
<keyword evidence="6 7" id="KW-0520">NAD</keyword>
<comment type="similarity">
    <text evidence="2 7 8">In the C-terminal section; belongs to the NAD synthetase family.</text>
</comment>
<dbReference type="InterPro" id="IPR036526">
    <property type="entry name" value="C-N_Hydrolase_sf"/>
</dbReference>
<dbReference type="CDD" id="cd07570">
    <property type="entry name" value="GAT_Gln-NAD-synth"/>
    <property type="match status" value="1"/>
</dbReference>
<accession>A0A402AYG8</accession>
<dbReference type="Gene3D" id="1.10.10.1140">
    <property type="entry name" value="Glutamine-dependent NAD+ synthetase, C-terminal domain"/>
    <property type="match status" value="1"/>
</dbReference>
<dbReference type="InterPro" id="IPR014729">
    <property type="entry name" value="Rossmann-like_a/b/a_fold"/>
</dbReference>
<evidence type="ECO:0000313" key="11">
    <source>
        <dbReference type="EMBL" id="GCE24149.1"/>
    </source>
</evidence>
<dbReference type="Pfam" id="PF02540">
    <property type="entry name" value="NAD_synthase"/>
    <property type="match status" value="1"/>
</dbReference>
<dbReference type="GO" id="GO:0005737">
    <property type="term" value="C:cytoplasm"/>
    <property type="evidence" value="ECO:0007669"/>
    <property type="project" value="InterPro"/>
</dbReference>
<dbReference type="PANTHER" id="PTHR23090:SF9">
    <property type="entry name" value="GLUTAMINE-DEPENDENT NAD(+) SYNTHETASE"/>
    <property type="match status" value="1"/>
</dbReference>
<gene>
    <name evidence="7" type="primary">nadE</name>
    <name evidence="11" type="ORF">KDK_79490</name>
</gene>
<dbReference type="UniPathway" id="UPA00253">
    <property type="reaction ID" value="UER00334"/>
</dbReference>
<dbReference type="NCBIfam" id="NF002730">
    <property type="entry name" value="PRK02628.1"/>
    <property type="match status" value="1"/>
</dbReference>
<evidence type="ECO:0000259" key="10">
    <source>
        <dbReference type="PROSITE" id="PS50263"/>
    </source>
</evidence>
<keyword evidence="3 7" id="KW-0436">Ligase</keyword>
<dbReference type="Gene3D" id="3.60.110.10">
    <property type="entry name" value="Carbon-nitrogen hydrolase"/>
    <property type="match status" value="1"/>
</dbReference>
<evidence type="ECO:0000256" key="9">
    <source>
        <dbReference type="RuleBase" id="RU003811"/>
    </source>
</evidence>
<dbReference type="InterPro" id="IPR003010">
    <property type="entry name" value="C-N_Hydrolase"/>
</dbReference>
<dbReference type="PROSITE" id="PS50263">
    <property type="entry name" value="CN_HYDROLASE"/>
    <property type="match status" value="1"/>
</dbReference>
<feature type="binding site" evidence="7">
    <location>
        <position position="206"/>
    </location>
    <ligand>
        <name>L-glutamine</name>
        <dbReference type="ChEBI" id="CHEBI:58359"/>
    </ligand>
</feature>
<sequence>MSQEALSPASLGFLRVAVVAPELQVADIRYNTRVIIDALREAAARGCRLALFPELCITGYTCADLFYQSLLQQQAREALLDIAEAAGEAQIAAVVGLPFEIGGKLYNCAAFVSEYAVQGLVPKTYLPTNNEYYEERWFTSAKNCPLDVVQLAGQTIPFGTDLLFSALNFPGCVMGIEVCEDLWAVQPPSGDMALAGATVLLNPSASDEVLGKADYRRGLVQQQAARCLAAYLYAGASANESTTDVVFSGHCMISENGIMLAETERFLFSTQMAMTDIDVQRMNHERLRNSSFSAALPNQSYRDIQFNLPIGTAAAETEKLLRPDLSPTPFVPANPAQRAKHCQEIFHLQAIGLAKRLKHTGIKQVTLGLSGGLDSTLALLVTQQAFEILKLKREGIVAITMPGFGTTSRTLNNAEQLAKSLGITLRQIPIREAVLQHFKDIGHDPKVHDITYENAQARERTQILMDMANQIGGLMVGTGDLSEMALGWCTYNADHMSMYHVNAGVPKTLVRYLIEWSADSVYSGTTSEVLKDISATPISPELLPLGENEALVQETEATIGPYVLHDFFLFYAVRHSFAPRKIFWLACQVFKNHHTPTEILDWLHTFYQRFFASQFKRSAMPDGPKVGSVALSPRGDWRMPSDASSALWLQEVDALKELIEHK</sequence>
<feature type="binding site" evidence="7">
    <location>
        <position position="483"/>
    </location>
    <ligand>
        <name>deamido-NAD(+)</name>
        <dbReference type="ChEBI" id="CHEBI:58437"/>
        <note>ligand shared between two neighboring subunits</note>
    </ligand>
</feature>
<dbReference type="SUPFAM" id="SSF52402">
    <property type="entry name" value="Adenine nucleotide alpha hydrolases-like"/>
    <property type="match status" value="1"/>
</dbReference>
<dbReference type="GO" id="GO:0009435">
    <property type="term" value="P:NAD+ biosynthetic process"/>
    <property type="evidence" value="ECO:0007669"/>
    <property type="project" value="UniProtKB-UniRule"/>
</dbReference>
<evidence type="ECO:0000256" key="2">
    <source>
        <dbReference type="ARBA" id="ARBA00007145"/>
    </source>
</evidence>
<comment type="catalytic activity">
    <reaction evidence="7 8">
        <text>deamido-NAD(+) + L-glutamine + ATP + H2O = L-glutamate + AMP + diphosphate + NAD(+) + H(+)</text>
        <dbReference type="Rhea" id="RHEA:24384"/>
        <dbReference type="ChEBI" id="CHEBI:15377"/>
        <dbReference type="ChEBI" id="CHEBI:15378"/>
        <dbReference type="ChEBI" id="CHEBI:29985"/>
        <dbReference type="ChEBI" id="CHEBI:30616"/>
        <dbReference type="ChEBI" id="CHEBI:33019"/>
        <dbReference type="ChEBI" id="CHEBI:57540"/>
        <dbReference type="ChEBI" id="CHEBI:58359"/>
        <dbReference type="ChEBI" id="CHEBI:58437"/>
        <dbReference type="ChEBI" id="CHEBI:456215"/>
        <dbReference type="EC" id="6.3.5.1"/>
    </reaction>
</comment>
<dbReference type="SUPFAM" id="SSF56317">
    <property type="entry name" value="Carbon-nitrogen hydrolase"/>
    <property type="match status" value="1"/>
</dbReference>
<dbReference type="EC" id="6.3.5.1" evidence="7 8"/>
<protein>
    <recommendedName>
        <fullName evidence="7 8">Glutamine-dependent NAD(+) synthetase</fullName>
        <ecNumber evidence="7 8">6.3.5.1</ecNumber>
    </recommendedName>
    <alternativeName>
        <fullName evidence="7 8">NAD(+) synthase [glutamine-hydrolyzing]</fullName>
    </alternativeName>
</protein>
<evidence type="ECO:0000256" key="8">
    <source>
        <dbReference type="PIRNR" id="PIRNR006630"/>
    </source>
</evidence>
<organism evidence="11 12">
    <name type="scientific">Dictyobacter kobayashii</name>
    <dbReference type="NCBI Taxonomy" id="2014872"/>
    <lineage>
        <taxon>Bacteria</taxon>
        <taxon>Bacillati</taxon>
        <taxon>Chloroflexota</taxon>
        <taxon>Ktedonobacteria</taxon>
        <taxon>Ktedonobacterales</taxon>
        <taxon>Dictyobacteraceae</taxon>
        <taxon>Dictyobacter</taxon>
    </lineage>
</organism>
<dbReference type="PIRSF" id="PIRSF006630">
    <property type="entry name" value="NADS_GAT"/>
    <property type="match status" value="1"/>
</dbReference>
<dbReference type="AlphaFoldDB" id="A0A402AYG8"/>
<evidence type="ECO:0000256" key="1">
    <source>
        <dbReference type="ARBA" id="ARBA00005188"/>
    </source>
</evidence>
<evidence type="ECO:0000256" key="7">
    <source>
        <dbReference type="HAMAP-Rule" id="MF_02090"/>
    </source>
</evidence>
<evidence type="ECO:0000313" key="12">
    <source>
        <dbReference type="Proteomes" id="UP000287188"/>
    </source>
</evidence>
<dbReference type="Pfam" id="PF00795">
    <property type="entry name" value="CN_hydrolase"/>
    <property type="match status" value="1"/>
</dbReference>
<feature type="binding site" evidence="7">
    <location>
        <position position="454"/>
    </location>
    <ligand>
        <name>deamido-NAD(+)</name>
        <dbReference type="ChEBI" id="CHEBI:58437"/>
        <note>ligand shared between two neighboring subunits</note>
    </ligand>
</feature>
<comment type="caution">
    <text evidence="7">Lacks conserved residue(s) required for the propagation of feature annotation.</text>
</comment>
<reference evidence="12" key="1">
    <citation type="submission" date="2018-12" db="EMBL/GenBank/DDBJ databases">
        <title>Tengunoibacter tsumagoiensis gen. nov., sp. nov., Dictyobacter kobayashii sp. nov., D. alpinus sp. nov., and D. joshuensis sp. nov. and description of Dictyobacteraceae fam. nov. within the order Ktedonobacterales isolated from Tengu-no-mugimeshi.</title>
        <authorList>
            <person name="Wang C.M."/>
            <person name="Zheng Y."/>
            <person name="Sakai Y."/>
            <person name="Toyoda A."/>
            <person name="Minakuchi Y."/>
            <person name="Abe K."/>
            <person name="Yokota A."/>
            <person name="Yabe S."/>
        </authorList>
    </citation>
    <scope>NUCLEOTIDE SEQUENCE [LARGE SCALE GENOMIC DNA]</scope>
    <source>
        <strain evidence="12">Uno11</strain>
    </source>
</reference>
<proteinExistence type="inferred from homology"/>
<dbReference type="InterPro" id="IPR041856">
    <property type="entry name" value="NAD+_synth_C"/>
</dbReference>
<dbReference type="Gene3D" id="3.40.50.620">
    <property type="entry name" value="HUPs"/>
    <property type="match status" value="1"/>
</dbReference>
<dbReference type="HAMAP" id="MF_02090">
    <property type="entry name" value="NadE_glutamine_dep"/>
    <property type="match status" value="1"/>
</dbReference>
<dbReference type="RefSeq" id="WP_126557417.1">
    <property type="nucleotide sequence ID" value="NZ_BIFS01000002.1"/>
</dbReference>
<feature type="active site" description="Proton acceptor; for glutaminase activity" evidence="7">
    <location>
        <position position="54"/>
    </location>
</feature>
<evidence type="ECO:0000256" key="4">
    <source>
        <dbReference type="ARBA" id="ARBA00022741"/>
    </source>
</evidence>
<feature type="active site" description="Nucleophile; for glutaminase activity" evidence="7">
    <location>
        <position position="179"/>
    </location>
</feature>
<dbReference type="Proteomes" id="UP000287188">
    <property type="component" value="Unassembled WGS sequence"/>
</dbReference>
<feature type="binding site" evidence="7">
    <location>
        <begin position="488"/>
        <end position="491"/>
    </location>
    <ligand>
        <name>deamido-NAD(+)</name>
        <dbReference type="ChEBI" id="CHEBI:58437"/>
        <note>ligand shared between two neighboring subunits</note>
    </ligand>
</feature>
<evidence type="ECO:0000256" key="5">
    <source>
        <dbReference type="ARBA" id="ARBA00022840"/>
    </source>
</evidence>
<dbReference type="InterPro" id="IPR003694">
    <property type="entry name" value="NAD_synthase"/>
</dbReference>
<dbReference type="GO" id="GO:0005524">
    <property type="term" value="F:ATP binding"/>
    <property type="evidence" value="ECO:0007669"/>
    <property type="project" value="UniProtKB-UniRule"/>
</dbReference>
<dbReference type="PANTHER" id="PTHR23090">
    <property type="entry name" value="NH 3 /GLUTAMINE-DEPENDENT NAD + SYNTHETASE"/>
    <property type="match status" value="1"/>
</dbReference>